<feature type="signal peptide" evidence="1">
    <location>
        <begin position="1"/>
        <end position="18"/>
    </location>
</feature>
<dbReference type="AlphaFoldDB" id="A0A5C6VAT2"/>
<evidence type="ECO:0000313" key="3">
    <source>
        <dbReference type="Proteomes" id="UP000321168"/>
    </source>
</evidence>
<evidence type="ECO:0008006" key="4">
    <source>
        <dbReference type="Google" id="ProtNLM"/>
    </source>
</evidence>
<comment type="caution">
    <text evidence="2">The sequence shown here is derived from an EMBL/GenBank/DDBJ whole genome shotgun (WGS) entry which is preliminary data.</text>
</comment>
<reference evidence="2 3" key="1">
    <citation type="submission" date="2019-08" db="EMBL/GenBank/DDBJ databases">
        <title>Genome of Luteibaculum oceani JCM 18817.</title>
        <authorList>
            <person name="Bowman J.P."/>
        </authorList>
    </citation>
    <scope>NUCLEOTIDE SEQUENCE [LARGE SCALE GENOMIC DNA]</scope>
    <source>
        <strain evidence="2 3">JCM 18817</strain>
    </source>
</reference>
<keyword evidence="1" id="KW-0732">Signal</keyword>
<protein>
    <recommendedName>
        <fullName evidence="4">DUF3829 domain-containing protein</fullName>
    </recommendedName>
</protein>
<name>A0A5C6VAT2_9FLAO</name>
<accession>A0A5C6VAT2</accession>
<dbReference type="RefSeq" id="WP_147013606.1">
    <property type="nucleotide sequence ID" value="NZ_VORB01000003.1"/>
</dbReference>
<gene>
    <name evidence="2" type="ORF">FRX97_03915</name>
</gene>
<dbReference type="Proteomes" id="UP000321168">
    <property type="component" value="Unassembled WGS sequence"/>
</dbReference>
<keyword evidence="3" id="KW-1185">Reference proteome</keyword>
<feature type="chain" id="PRO_5022853685" description="DUF3829 domain-containing protein" evidence="1">
    <location>
        <begin position="19"/>
        <end position="323"/>
    </location>
</feature>
<evidence type="ECO:0000313" key="2">
    <source>
        <dbReference type="EMBL" id="TXC81671.1"/>
    </source>
</evidence>
<sequence length="323" mass="38113">MARSILLLLMAFSISAFAQDKDTRPEASNLDAQIINADFDEDKNASLSDNVYKLGWKYRRLLKKKNRWQKRYLSKIEDSEKDLYKYETQTYEWSENLTERFETLKACEAKEKPEETKKVADLQSFMVELSGYYQLLNWYWNDTFNPPVGESILASSNKILTLIERRKQAMKLDEYTAYNEVQKINKNLAKELDKLKILYQDSLATSVNGSEIFRHLDFMHDIYPAIDGEIERRFANRDQTEKEIIQRHYAALLLDMDEKYIASIQQAKLVNQKNAKFLEEAGDNTLNEIRKFQARLEHFLNSEEKIWEKESESKHKDLVARSN</sequence>
<dbReference type="EMBL" id="VORB01000003">
    <property type="protein sequence ID" value="TXC81671.1"/>
    <property type="molecule type" value="Genomic_DNA"/>
</dbReference>
<proteinExistence type="predicted"/>
<organism evidence="2 3">
    <name type="scientific">Luteibaculum oceani</name>
    <dbReference type="NCBI Taxonomy" id="1294296"/>
    <lineage>
        <taxon>Bacteria</taxon>
        <taxon>Pseudomonadati</taxon>
        <taxon>Bacteroidota</taxon>
        <taxon>Flavobacteriia</taxon>
        <taxon>Flavobacteriales</taxon>
        <taxon>Luteibaculaceae</taxon>
        <taxon>Luteibaculum</taxon>
    </lineage>
</organism>
<evidence type="ECO:0000256" key="1">
    <source>
        <dbReference type="SAM" id="SignalP"/>
    </source>
</evidence>